<proteinExistence type="predicted"/>
<evidence type="ECO:0000313" key="3">
    <source>
        <dbReference type="EMBL" id="GHE00351.1"/>
    </source>
</evidence>
<keyword evidence="2" id="KW-1133">Transmembrane helix</keyword>
<evidence type="ECO:0000256" key="1">
    <source>
        <dbReference type="SAM" id="MobiDB-lite"/>
    </source>
</evidence>
<feature type="compositionally biased region" description="Low complexity" evidence="1">
    <location>
        <begin position="116"/>
        <end position="126"/>
    </location>
</feature>
<feature type="region of interest" description="Disordered" evidence="1">
    <location>
        <begin position="1"/>
        <end position="26"/>
    </location>
</feature>
<reference evidence="3" key="3">
    <citation type="submission" date="2023-06" db="EMBL/GenBank/DDBJ databases">
        <authorList>
            <person name="Sun Q."/>
            <person name="Zhou Y."/>
        </authorList>
    </citation>
    <scope>NUCLEOTIDE SEQUENCE</scope>
    <source>
        <strain evidence="3">CGMCC 1.10859</strain>
    </source>
</reference>
<reference evidence="3" key="1">
    <citation type="journal article" date="2014" name="Int. J. Syst. Evol. Microbiol.">
        <title>Complete genome sequence of Corynebacterium casei LMG S-19264T (=DSM 44701T), isolated from a smear-ripened cheese.</title>
        <authorList>
            <consortium name="US DOE Joint Genome Institute (JGI-PGF)"/>
            <person name="Walter F."/>
            <person name="Albersmeier A."/>
            <person name="Kalinowski J."/>
            <person name="Ruckert C."/>
        </authorList>
    </citation>
    <scope>NUCLEOTIDE SEQUENCE</scope>
    <source>
        <strain evidence="3">CGMCC 1.10859</strain>
    </source>
</reference>
<comment type="caution">
    <text evidence="3">The sequence shown here is derived from an EMBL/GenBank/DDBJ whole genome shotgun (WGS) entry which is preliminary data.</text>
</comment>
<keyword evidence="2" id="KW-0472">Membrane</keyword>
<gene>
    <name evidence="3" type="ORF">GCM10008024_11510</name>
    <name evidence="4" type="ORF">SAMN05444006_105162</name>
</gene>
<keyword evidence="5" id="KW-1185">Reference proteome</keyword>
<evidence type="ECO:0000256" key="2">
    <source>
        <dbReference type="SAM" id="Phobius"/>
    </source>
</evidence>
<organism evidence="3 6">
    <name type="scientific">Allgaiera indica</name>
    <dbReference type="NCBI Taxonomy" id="765699"/>
    <lineage>
        <taxon>Bacteria</taxon>
        <taxon>Pseudomonadati</taxon>
        <taxon>Pseudomonadota</taxon>
        <taxon>Alphaproteobacteria</taxon>
        <taxon>Rhodobacterales</taxon>
        <taxon>Paracoccaceae</taxon>
        <taxon>Allgaiera</taxon>
    </lineage>
</organism>
<feature type="region of interest" description="Disordered" evidence="1">
    <location>
        <begin position="55"/>
        <end position="126"/>
    </location>
</feature>
<feature type="compositionally biased region" description="Basic and acidic residues" evidence="1">
    <location>
        <begin position="1"/>
        <end position="23"/>
    </location>
</feature>
<reference evidence="4 5" key="2">
    <citation type="submission" date="2016-10" db="EMBL/GenBank/DDBJ databases">
        <authorList>
            <person name="Varghese N."/>
            <person name="Submissions S."/>
        </authorList>
    </citation>
    <scope>NUCLEOTIDE SEQUENCE [LARGE SCALE GENOMIC DNA]</scope>
    <source>
        <strain evidence="4 5">DSM 24802</strain>
    </source>
</reference>
<dbReference type="EMBL" id="FNOB01000005">
    <property type="protein sequence ID" value="SDW63239.1"/>
    <property type="molecule type" value="Genomic_DNA"/>
</dbReference>
<feature type="compositionally biased region" description="Low complexity" evidence="1">
    <location>
        <begin position="85"/>
        <end position="98"/>
    </location>
</feature>
<dbReference type="Proteomes" id="UP000199541">
    <property type="component" value="Unassembled WGS sequence"/>
</dbReference>
<feature type="transmembrane region" description="Helical" evidence="2">
    <location>
        <begin position="30"/>
        <end position="50"/>
    </location>
</feature>
<evidence type="ECO:0000313" key="5">
    <source>
        <dbReference type="Proteomes" id="UP000199541"/>
    </source>
</evidence>
<feature type="compositionally biased region" description="Gly residues" evidence="1">
    <location>
        <begin position="99"/>
        <end position="115"/>
    </location>
</feature>
<protein>
    <submittedName>
        <fullName evidence="3">Uncharacterized protein</fullName>
    </submittedName>
</protein>
<dbReference type="RefSeq" id="WP_051646092.1">
    <property type="nucleotide sequence ID" value="NZ_BNAB01000004.1"/>
</dbReference>
<dbReference type="Proteomes" id="UP000634647">
    <property type="component" value="Unassembled WGS sequence"/>
</dbReference>
<name>A0AAN4ZYL7_9RHOB</name>
<keyword evidence="2" id="KW-0812">Transmembrane</keyword>
<accession>A0AAN4ZYL7</accession>
<sequence length="126" mass="11719">MVEHNHDSHDSTVRERTEIRETRTGSSGTGLAFIVGGLVVAVGLIAWLLFGGMGDHTSGKMGPDGGGKSSSSVSVNVGGSGGSGSTKPAAGSAAKAGASSGGGAQAGASAGGSGAQAGASSSTGSN</sequence>
<evidence type="ECO:0000313" key="6">
    <source>
        <dbReference type="Proteomes" id="UP000634647"/>
    </source>
</evidence>
<dbReference type="AlphaFoldDB" id="A0AAN4ZYL7"/>
<evidence type="ECO:0000313" key="4">
    <source>
        <dbReference type="EMBL" id="SDW63239.1"/>
    </source>
</evidence>
<dbReference type="EMBL" id="BNAB01000004">
    <property type="protein sequence ID" value="GHE00351.1"/>
    <property type="molecule type" value="Genomic_DNA"/>
</dbReference>